<feature type="domain" description="4Fe-4S ferredoxin-type" evidence="4">
    <location>
        <begin position="332"/>
        <end position="361"/>
    </location>
</feature>
<dbReference type="PROSITE" id="PS00198">
    <property type="entry name" value="4FE4S_FER_1"/>
    <property type="match status" value="1"/>
</dbReference>
<dbReference type="InterPro" id="IPR017896">
    <property type="entry name" value="4Fe4S_Fe-S-bd"/>
</dbReference>
<accession>A0ABZ2YAY8</accession>
<dbReference type="Pfam" id="PF13534">
    <property type="entry name" value="Fer4_17"/>
    <property type="match status" value="1"/>
</dbReference>
<dbReference type="InterPro" id="IPR053135">
    <property type="entry name" value="AKR2_Oxidoreductase"/>
</dbReference>
<dbReference type="PANTHER" id="PTHR43312">
    <property type="entry name" value="D-THREO-ALDOSE 1-DEHYDROGENASE"/>
    <property type="match status" value="1"/>
</dbReference>
<evidence type="ECO:0000313" key="5">
    <source>
        <dbReference type="EMBL" id="WZL75431.1"/>
    </source>
</evidence>
<reference evidence="5 6" key="1">
    <citation type="submission" date="2023-03" db="EMBL/GenBank/DDBJ databases">
        <title>Novel Species.</title>
        <authorList>
            <person name="Ma S."/>
        </authorList>
    </citation>
    <scope>NUCLEOTIDE SEQUENCE [LARGE SCALE GENOMIC DNA]</scope>
    <source>
        <strain evidence="5 6">B11</strain>
    </source>
</reference>
<evidence type="ECO:0000256" key="2">
    <source>
        <dbReference type="ARBA" id="ARBA00023004"/>
    </source>
</evidence>
<protein>
    <submittedName>
        <fullName evidence="5">Aldo/keto reductase</fullName>
    </submittedName>
</protein>
<dbReference type="SUPFAM" id="SSF46548">
    <property type="entry name" value="alpha-helical ferredoxin"/>
    <property type="match status" value="1"/>
</dbReference>
<dbReference type="RefSeq" id="WP_369017578.1">
    <property type="nucleotide sequence ID" value="NZ_CP121689.1"/>
</dbReference>
<dbReference type="Gene3D" id="3.20.20.100">
    <property type="entry name" value="NADP-dependent oxidoreductase domain"/>
    <property type="match status" value="1"/>
</dbReference>
<sequence>MEKRKLGSTELELSLLGLGGFHLVELLFEDAVRLINLYLDLGGNYLETAELYGHGDSEKKVGEVLKTRRKECVVATKSRSRKKEEILLSIEGSLKRLNTDCLDLFFIHELNRFETLEEILAPGGALEGLEKARKDGKIRYLAFSNHVTPEVAVKALESYPFDALMIPLNYFDRFNFPGWEEEVIPLAQSKGVGILAMKPFADGFLWRNFEQALRYTLSLPVSCVVLGANTEEYLRKDIAVVENFTPMSEKEKEKEEEEWFRSAPELGNYVCRQCGECLPCPQGIDIPRIFLLEGQYDRQMQDGIVRDPAEYALRDRLRFWFGNQDYAQKAYSELSRNVLSCNQCGECEKRCPYGIAVVRKLNIAHAKLTDQRPPGYNRIF</sequence>
<dbReference type="EMBL" id="CP121689">
    <property type="protein sequence ID" value="WZL75431.1"/>
    <property type="molecule type" value="Genomic_DNA"/>
</dbReference>
<evidence type="ECO:0000313" key="6">
    <source>
        <dbReference type="Proteomes" id="UP001461341"/>
    </source>
</evidence>
<dbReference type="Proteomes" id="UP001461341">
    <property type="component" value="Chromosome"/>
</dbReference>
<keyword evidence="1" id="KW-0479">Metal-binding</keyword>
<keyword evidence="2" id="KW-0408">Iron</keyword>
<evidence type="ECO:0000256" key="1">
    <source>
        <dbReference type="ARBA" id="ARBA00022723"/>
    </source>
</evidence>
<dbReference type="InterPro" id="IPR023210">
    <property type="entry name" value="NADP_OxRdtase_dom"/>
</dbReference>
<proteinExistence type="predicted"/>
<organism evidence="5 6">
    <name type="scientific">Thermatribacter velox</name>
    <dbReference type="NCBI Taxonomy" id="3039681"/>
    <lineage>
        <taxon>Bacteria</taxon>
        <taxon>Pseudomonadati</taxon>
        <taxon>Atribacterota</taxon>
        <taxon>Atribacteria</taxon>
        <taxon>Atribacterales</taxon>
        <taxon>Thermatribacteraceae</taxon>
        <taxon>Thermatribacter</taxon>
    </lineage>
</organism>
<dbReference type="InterPro" id="IPR036812">
    <property type="entry name" value="NAD(P)_OxRdtase_dom_sf"/>
</dbReference>
<evidence type="ECO:0000256" key="3">
    <source>
        <dbReference type="ARBA" id="ARBA00023014"/>
    </source>
</evidence>
<evidence type="ECO:0000259" key="4">
    <source>
        <dbReference type="PROSITE" id="PS51379"/>
    </source>
</evidence>
<dbReference type="Pfam" id="PF00248">
    <property type="entry name" value="Aldo_ket_red"/>
    <property type="match status" value="1"/>
</dbReference>
<gene>
    <name evidence="5" type="ORF">QBE54_07495</name>
</gene>
<dbReference type="PANTHER" id="PTHR43312:SF1">
    <property type="entry name" value="NADP-DEPENDENT OXIDOREDUCTASE DOMAIN-CONTAINING PROTEIN"/>
    <property type="match status" value="1"/>
</dbReference>
<dbReference type="PROSITE" id="PS51379">
    <property type="entry name" value="4FE4S_FER_2"/>
    <property type="match status" value="1"/>
</dbReference>
<keyword evidence="6" id="KW-1185">Reference proteome</keyword>
<dbReference type="CDD" id="cd19100">
    <property type="entry name" value="AKR_unchar"/>
    <property type="match status" value="1"/>
</dbReference>
<dbReference type="InterPro" id="IPR017900">
    <property type="entry name" value="4Fe4S_Fe_S_CS"/>
</dbReference>
<keyword evidence="3" id="KW-0411">Iron-sulfur</keyword>
<dbReference type="SUPFAM" id="SSF51430">
    <property type="entry name" value="NAD(P)-linked oxidoreductase"/>
    <property type="match status" value="1"/>
</dbReference>
<name>A0ABZ2YAY8_9BACT</name>